<accession>A0A6T7XS41</accession>
<organism evidence="3">
    <name type="scientific">Pyramimonas obovata</name>
    <dbReference type="NCBI Taxonomy" id="1411642"/>
    <lineage>
        <taxon>Eukaryota</taxon>
        <taxon>Viridiplantae</taxon>
        <taxon>Chlorophyta</taxon>
        <taxon>Pyramimonadophyceae</taxon>
        <taxon>Pyramimonadales</taxon>
        <taxon>Pyramimonadaceae</taxon>
        <taxon>Pyramimonas</taxon>
        <taxon>Pyramimonas incertae sedis</taxon>
    </lineage>
</organism>
<evidence type="ECO:0000256" key="1">
    <source>
        <dbReference type="SAM" id="MobiDB-lite"/>
    </source>
</evidence>
<dbReference type="AlphaFoldDB" id="A0A6T7XS41"/>
<protein>
    <submittedName>
        <fullName evidence="3">Uncharacterized protein</fullName>
    </submittedName>
</protein>
<feature type="compositionally biased region" description="Basic and acidic residues" evidence="1">
    <location>
        <begin position="171"/>
        <end position="192"/>
    </location>
</feature>
<reference evidence="3" key="1">
    <citation type="submission" date="2021-01" db="EMBL/GenBank/DDBJ databases">
        <authorList>
            <person name="Corre E."/>
            <person name="Pelletier E."/>
            <person name="Niang G."/>
            <person name="Scheremetjew M."/>
            <person name="Finn R."/>
            <person name="Kale V."/>
            <person name="Holt S."/>
            <person name="Cochrane G."/>
            <person name="Meng A."/>
            <person name="Brown T."/>
            <person name="Cohen L."/>
        </authorList>
    </citation>
    <scope>NUCLEOTIDE SEQUENCE</scope>
    <source>
        <strain evidence="3">CCMP722</strain>
    </source>
</reference>
<dbReference type="EMBL" id="HBFA01030400">
    <property type="protein sequence ID" value="CAD8681130.1"/>
    <property type="molecule type" value="Transcribed_RNA"/>
</dbReference>
<dbReference type="EMBL" id="HBFA01030401">
    <property type="protein sequence ID" value="CAD8681131.1"/>
    <property type="molecule type" value="Transcribed_RNA"/>
</dbReference>
<evidence type="ECO:0000313" key="3">
    <source>
        <dbReference type="EMBL" id="CAD8681131.1"/>
    </source>
</evidence>
<feature type="region of interest" description="Disordered" evidence="1">
    <location>
        <begin position="1"/>
        <end position="111"/>
    </location>
</feature>
<name>A0A6T7XS41_9CHLO</name>
<feature type="compositionally biased region" description="Polar residues" evidence="1">
    <location>
        <begin position="82"/>
        <end position="111"/>
    </location>
</feature>
<gene>
    <name evidence="2" type="ORF">POBO1169_LOCUS15340</name>
    <name evidence="3" type="ORF">POBO1169_LOCUS15341</name>
</gene>
<feature type="region of interest" description="Disordered" evidence="1">
    <location>
        <begin position="167"/>
        <end position="213"/>
    </location>
</feature>
<sequence>MKEERFRPVRADVRGDQMDKAEHDLNMSLKSSGRLSPGHSGMLPSIKTPKSGESQDSGKYLSRTDYNSHMPIEALPQHRSPLRSSPGSMRGSQTFSTFPSLDQSTTSSLMSRRTDYRAGDWKKDRSLRDWMKTLKKRNQDEVSKKLRAANKEAQWILERRELQMKQHQRRQKAEAEAERRMNAKKESVKNQRAETASTGMRSENGEEITTENSSRFKQRTLRWKVVCNDPVRVSKPQPVETSIWVKPGRMCLKYLVE</sequence>
<proteinExistence type="predicted"/>
<evidence type="ECO:0000313" key="2">
    <source>
        <dbReference type="EMBL" id="CAD8681130.1"/>
    </source>
</evidence>
<feature type="compositionally biased region" description="Basic and acidic residues" evidence="1">
    <location>
        <begin position="1"/>
        <end position="25"/>
    </location>
</feature>